<feature type="transmembrane region" description="Helical" evidence="1">
    <location>
        <begin position="154"/>
        <end position="176"/>
    </location>
</feature>
<evidence type="ECO:0000256" key="1">
    <source>
        <dbReference type="SAM" id="Phobius"/>
    </source>
</evidence>
<protein>
    <submittedName>
        <fullName evidence="2">Uncharacterized protein</fullName>
    </submittedName>
</protein>
<keyword evidence="1" id="KW-1133">Transmembrane helix</keyword>
<sequence>MEFSISTFNLVMLANVLACTLQFQVQRVDARYGRIPPRHSLIPGTSQEFLYWQDFHTQTWGDCLGLGLIWVTFAHYVEAGLMTPILWVGFAVIAVVDAVSFRRLCLSKRHKPDWVFPSTGTMSAGGWTHLPYHGIGMAAAAASLWLTATRCNNLVILVIFAAGVLTYSAAFAVDVITGHFDPLRRHADKSSRA</sequence>
<feature type="transmembrane region" description="Helical" evidence="1">
    <location>
        <begin position="81"/>
        <end position="101"/>
    </location>
</feature>
<reference evidence="2 3" key="1">
    <citation type="journal article" date="2015" name="Nature">
        <title>rRNA introns, odd ribosomes, and small enigmatic genomes across a large radiation of phyla.</title>
        <authorList>
            <person name="Brown C.T."/>
            <person name="Hug L.A."/>
            <person name="Thomas B.C."/>
            <person name="Sharon I."/>
            <person name="Castelle C.J."/>
            <person name="Singh A."/>
            <person name="Wilkins M.J."/>
            <person name="Williams K.H."/>
            <person name="Banfield J.F."/>
        </authorList>
    </citation>
    <scope>NUCLEOTIDE SEQUENCE [LARGE SCALE GENOMIC DNA]</scope>
</reference>
<organism evidence="2 3">
    <name type="scientific">Candidatus Magasanikbacteria bacterium GW2011_GWA2_56_11</name>
    <dbReference type="NCBI Taxonomy" id="1619044"/>
    <lineage>
        <taxon>Bacteria</taxon>
        <taxon>Candidatus Magasanikiibacteriota</taxon>
    </lineage>
</organism>
<evidence type="ECO:0000313" key="2">
    <source>
        <dbReference type="EMBL" id="KKW42123.1"/>
    </source>
</evidence>
<proteinExistence type="predicted"/>
<keyword evidence="1" id="KW-0472">Membrane</keyword>
<dbReference type="EMBL" id="LCRX01000010">
    <property type="protein sequence ID" value="KKW42123.1"/>
    <property type="molecule type" value="Genomic_DNA"/>
</dbReference>
<dbReference type="Proteomes" id="UP000033870">
    <property type="component" value="Unassembled WGS sequence"/>
</dbReference>
<dbReference type="AlphaFoldDB" id="A0A0G1YFC0"/>
<accession>A0A0G1YFC0</accession>
<gene>
    <name evidence="2" type="ORF">UY92_C0010G0039</name>
</gene>
<name>A0A0G1YFC0_9BACT</name>
<evidence type="ECO:0000313" key="3">
    <source>
        <dbReference type="Proteomes" id="UP000033870"/>
    </source>
</evidence>
<keyword evidence="1" id="KW-0812">Transmembrane</keyword>
<comment type="caution">
    <text evidence="2">The sequence shown here is derived from an EMBL/GenBank/DDBJ whole genome shotgun (WGS) entry which is preliminary data.</text>
</comment>